<feature type="transmembrane region" description="Helical" evidence="1">
    <location>
        <begin position="163"/>
        <end position="182"/>
    </location>
</feature>
<accession>A0A926DD45</accession>
<feature type="transmembrane region" description="Helical" evidence="1">
    <location>
        <begin position="215"/>
        <end position="235"/>
    </location>
</feature>
<dbReference type="EMBL" id="JACRSP010000001">
    <property type="protein sequence ID" value="MBC8535657.1"/>
    <property type="molecule type" value="Genomic_DNA"/>
</dbReference>
<protein>
    <submittedName>
        <fullName evidence="2">YibE/F family protein</fullName>
    </submittedName>
</protein>
<dbReference type="InterPro" id="IPR012507">
    <property type="entry name" value="YibE_F"/>
</dbReference>
<feature type="transmembrane region" description="Helical" evidence="1">
    <location>
        <begin position="324"/>
        <end position="342"/>
    </location>
</feature>
<feature type="transmembrane region" description="Helical" evidence="1">
    <location>
        <begin position="188"/>
        <end position="208"/>
    </location>
</feature>
<keyword evidence="1" id="KW-0812">Transmembrane</keyword>
<organism evidence="2 3">
    <name type="scientific">Feifania hominis</name>
    <dbReference type="NCBI Taxonomy" id="2763660"/>
    <lineage>
        <taxon>Bacteria</taxon>
        <taxon>Bacillati</taxon>
        <taxon>Bacillota</taxon>
        <taxon>Clostridia</taxon>
        <taxon>Eubacteriales</taxon>
        <taxon>Feifaniaceae</taxon>
        <taxon>Feifania</taxon>
    </lineage>
</organism>
<name>A0A926DD45_9FIRM</name>
<dbReference type="Pfam" id="PF07907">
    <property type="entry name" value="YibE_F"/>
    <property type="match status" value="1"/>
</dbReference>
<keyword evidence="1" id="KW-0472">Membrane</keyword>
<feature type="transmembrane region" description="Helical" evidence="1">
    <location>
        <begin position="12"/>
        <end position="33"/>
    </location>
</feature>
<comment type="caution">
    <text evidence="2">The sequence shown here is derived from an EMBL/GenBank/DDBJ whole genome shotgun (WGS) entry which is preliminary data.</text>
</comment>
<feature type="transmembrane region" description="Helical" evidence="1">
    <location>
        <begin position="140"/>
        <end position="156"/>
    </location>
</feature>
<dbReference type="PANTHER" id="PTHR41771">
    <property type="entry name" value="MEMBRANE PROTEIN-RELATED"/>
    <property type="match status" value="1"/>
</dbReference>
<gene>
    <name evidence="2" type="ORF">H8695_02990</name>
</gene>
<evidence type="ECO:0000313" key="2">
    <source>
        <dbReference type="EMBL" id="MBC8535657.1"/>
    </source>
</evidence>
<evidence type="ECO:0000313" key="3">
    <source>
        <dbReference type="Proteomes" id="UP000620366"/>
    </source>
</evidence>
<sequence>MLRLTVRKRKDVFVYLSTVVFSILFILVGNRIAMRHVVDRSDSDDVIEQAKVTKIVERVSDDEMLSDGEIGENTVVTFVAEITKGERKGMSIVATQAIESYESMTTREVQQGDRILLYERTIVEGEDPTWVFGEYLRTPTLYKLLAIFFVAILLFGRFKGFNTIVSLAFTCLAVFAVFIPSILSGYNIYFWSILVSVFITAMTLLLIYGASQKSLAAALGCIGGVLVAGALTLIMDRGLMLTGITSEDSVFLLYLDTPNPISLKAIIFAAIIIGAIGAIMDVSISISSALSELRDNAQNPTFGLLLRSGLSIGRDMMGTMANTLILAYIGSSLSTVVLLVAYNSSLLELFNREMIVVEILQSLVGSLGMLLTIPLTSLISASLYTGRWWARRRSPQPVHEDEEI</sequence>
<feature type="transmembrane region" description="Helical" evidence="1">
    <location>
        <begin position="362"/>
        <end position="384"/>
    </location>
</feature>
<dbReference type="Proteomes" id="UP000620366">
    <property type="component" value="Unassembled WGS sequence"/>
</dbReference>
<evidence type="ECO:0000256" key="1">
    <source>
        <dbReference type="SAM" id="Phobius"/>
    </source>
</evidence>
<dbReference type="PANTHER" id="PTHR41771:SF1">
    <property type="entry name" value="MEMBRANE PROTEIN"/>
    <property type="match status" value="1"/>
</dbReference>
<reference evidence="2" key="1">
    <citation type="submission" date="2020-08" db="EMBL/GenBank/DDBJ databases">
        <title>Genome public.</title>
        <authorList>
            <person name="Liu C."/>
            <person name="Sun Q."/>
        </authorList>
    </citation>
    <scope>NUCLEOTIDE SEQUENCE</scope>
    <source>
        <strain evidence="2">BX7</strain>
    </source>
</reference>
<dbReference type="AlphaFoldDB" id="A0A926DD45"/>
<proteinExistence type="predicted"/>
<keyword evidence="1" id="KW-1133">Transmembrane helix</keyword>
<feature type="transmembrane region" description="Helical" evidence="1">
    <location>
        <begin position="261"/>
        <end position="284"/>
    </location>
</feature>
<keyword evidence="3" id="KW-1185">Reference proteome</keyword>